<gene>
    <name evidence="3" type="ORF">BGW38_006516</name>
</gene>
<feature type="compositionally biased region" description="Polar residues" evidence="1">
    <location>
        <begin position="601"/>
        <end position="612"/>
    </location>
</feature>
<accession>A0A9P6FM35</accession>
<dbReference type="EMBL" id="JAABOA010004174">
    <property type="protein sequence ID" value="KAF9577957.1"/>
    <property type="molecule type" value="Genomic_DNA"/>
</dbReference>
<feature type="compositionally biased region" description="Polar residues" evidence="1">
    <location>
        <begin position="566"/>
        <end position="586"/>
    </location>
</feature>
<feature type="region of interest" description="Disordered" evidence="1">
    <location>
        <begin position="550"/>
        <end position="644"/>
    </location>
</feature>
<dbReference type="Proteomes" id="UP000780801">
    <property type="component" value="Unassembled WGS sequence"/>
</dbReference>
<keyword evidence="2" id="KW-1133">Transmembrane helix</keyword>
<comment type="caution">
    <text evidence="3">The sequence shown here is derived from an EMBL/GenBank/DDBJ whole genome shotgun (WGS) entry which is preliminary data.</text>
</comment>
<name>A0A9P6FM35_9FUNG</name>
<feature type="compositionally biased region" description="Polar residues" evidence="1">
    <location>
        <begin position="627"/>
        <end position="644"/>
    </location>
</feature>
<evidence type="ECO:0000313" key="4">
    <source>
        <dbReference type="Proteomes" id="UP000780801"/>
    </source>
</evidence>
<protein>
    <submittedName>
        <fullName evidence="3">Uncharacterized protein</fullName>
    </submittedName>
</protein>
<evidence type="ECO:0000256" key="2">
    <source>
        <dbReference type="SAM" id="Phobius"/>
    </source>
</evidence>
<keyword evidence="4" id="KW-1185">Reference proteome</keyword>
<feature type="transmembrane region" description="Helical" evidence="2">
    <location>
        <begin position="489"/>
        <end position="508"/>
    </location>
</feature>
<feature type="transmembrane region" description="Helical" evidence="2">
    <location>
        <begin position="6"/>
        <end position="33"/>
    </location>
</feature>
<proteinExistence type="predicted"/>
<dbReference type="AlphaFoldDB" id="A0A9P6FM35"/>
<evidence type="ECO:0000313" key="3">
    <source>
        <dbReference type="EMBL" id="KAF9577957.1"/>
    </source>
</evidence>
<dbReference type="OrthoDB" id="2387820at2759"/>
<keyword evidence="2" id="KW-0472">Membrane</keyword>
<reference evidence="3" key="1">
    <citation type="journal article" date="2020" name="Fungal Divers.">
        <title>Resolving the Mortierellaceae phylogeny through synthesis of multi-gene phylogenetics and phylogenomics.</title>
        <authorList>
            <person name="Vandepol N."/>
            <person name="Liber J."/>
            <person name="Desiro A."/>
            <person name="Na H."/>
            <person name="Kennedy M."/>
            <person name="Barry K."/>
            <person name="Grigoriev I.V."/>
            <person name="Miller A.N."/>
            <person name="O'Donnell K."/>
            <person name="Stajich J.E."/>
            <person name="Bonito G."/>
        </authorList>
    </citation>
    <scope>NUCLEOTIDE SEQUENCE</scope>
    <source>
        <strain evidence="3">KOD1015</strain>
    </source>
</reference>
<feature type="transmembrane region" description="Helical" evidence="2">
    <location>
        <begin position="72"/>
        <end position="95"/>
    </location>
</feature>
<sequence>MIVSLPYFVISSIISFVKLTFSLFIGAALVFYAKNSQDEYANSIRWSRTGGLLEMIQLLWSSYRLVPRRSSAAMAIVIIASIFALSVSTILTTMVSPVIMEGASTAARAFTMQLISTDNSFWDTYLNSESTVEETLTSMLNDTRRNPNSRPGNRYTPRTFAYEAGCDESIVAIVPEGLRIPAASVKCKGYFMTIQDDRFWDFNNTSFQRIDSNTSMVVIPAARANPSQTFWGPNPTFIAASRNNQLCFQYILKESMDIISTQFPKDGMITLPKTFVTKCQYGSKGSLVFSETELRFAVGRKQDFDNITATILDDPISLPLLKTMTTAINAGAFESPTNHSTLVMFSKPSSTGSDVDFFGCLSRYREEKEEMSFLCTYTLTSFIIVKPQAVDPVIANDLNRELEVLNRFGVTNQLDFTISHLPQISEYENSHKTSLFSSAHLIEATANATQYLASLGHNVYVYSDPGSIADTLYILYDTVELKLAYEVSLAAYVVVYVFAALFLSFWILSRKLFPTVYNSSLYKTIYTELSSKDESVPMLMRYTHGPLAFDDNQVVPDSDEQPSIIPETTSQGIPMTSLHCHSNVPSQQQEQQSLPPFMPSHFTQGSPSTPSIQARPHGTATHGGEQTLVSSTHQGPTRIQSPFE</sequence>
<evidence type="ECO:0000256" key="1">
    <source>
        <dbReference type="SAM" id="MobiDB-lite"/>
    </source>
</evidence>
<keyword evidence="2" id="KW-0812">Transmembrane</keyword>
<organism evidence="3 4">
    <name type="scientific">Lunasporangiospora selenospora</name>
    <dbReference type="NCBI Taxonomy" id="979761"/>
    <lineage>
        <taxon>Eukaryota</taxon>
        <taxon>Fungi</taxon>
        <taxon>Fungi incertae sedis</taxon>
        <taxon>Mucoromycota</taxon>
        <taxon>Mortierellomycotina</taxon>
        <taxon>Mortierellomycetes</taxon>
        <taxon>Mortierellales</taxon>
        <taxon>Mortierellaceae</taxon>
        <taxon>Lunasporangiospora</taxon>
    </lineage>
</organism>